<evidence type="ECO:0000313" key="1">
    <source>
        <dbReference type="EMBL" id="DAD20478.1"/>
    </source>
</evidence>
<proteinExistence type="predicted"/>
<sequence length="90" mass="10373">MNVSFHIKKKKKEKRVIGTISLTINLFLRAINSGYSYNIEYNKSTNNNITSLTLIEVLQLLYQTRDLFSLIALKIETKSKNGKYGKVMTQ</sequence>
<evidence type="ECO:0000313" key="2">
    <source>
        <dbReference type="Proteomes" id="UP000607653"/>
    </source>
</evidence>
<dbReference type="Proteomes" id="UP000607653">
    <property type="component" value="Unassembled WGS sequence"/>
</dbReference>
<dbReference type="AlphaFoldDB" id="A0A822XSP0"/>
<keyword evidence="2" id="KW-1185">Reference proteome</keyword>
<dbReference type="EMBL" id="DUZY01000001">
    <property type="protein sequence ID" value="DAD20478.1"/>
    <property type="molecule type" value="Genomic_DNA"/>
</dbReference>
<name>A0A822XSP0_NELNU</name>
<organism evidence="1 2">
    <name type="scientific">Nelumbo nucifera</name>
    <name type="common">Sacred lotus</name>
    <dbReference type="NCBI Taxonomy" id="4432"/>
    <lineage>
        <taxon>Eukaryota</taxon>
        <taxon>Viridiplantae</taxon>
        <taxon>Streptophyta</taxon>
        <taxon>Embryophyta</taxon>
        <taxon>Tracheophyta</taxon>
        <taxon>Spermatophyta</taxon>
        <taxon>Magnoliopsida</taxon>
        <taxon>Proteales</taxon>
        <taxon>Nelumbonaceae</taxon>
        <taxon>Nelumbo</taxon>
    </lineage>
</organism>
<comment type="caution">
    <text evidence="1">The sequence shown here is derived from an EMBL/GenBank/DDBJ whole genome shotgun (WGS) entry which is preliminary data.</text>
</comment>
<reference evidence="1 2" key="1">
    <citation type="journal article" date="2020" name="Mol. Biol. Evol.">
        <title>Distinct Expression and Methylation Patterns for Genes with Different Fates following a Single Whole-Genome Duplication in Flowering Plants.</title>
        <authorList>
            <person name="Shi T."/>
            <person name="Rahmani R.S."/>
            <person name="Gugger P.F."/>
            <person name="Wang M."/>
            <person name="Li H."/>
            <person name="Zhang Y."/>
            <person name="Li Z."/>
            <person name="Wang Q."/>
            <person name="Van de Peer Y."/>
            <person name="Marchal K."/>
            <person name="Chen J."/>
        </authorList>
    </citation>
    <scope>NUCLEOTIDE SEQUENCE [LARGE SCALE GENOMIC DNA]</scope>
    <source>
        <tissue evidence="1">Leaf</tissue>
    </source>
</reference>
<gene>
    <name evidence="1" type="ORF">HUJ06_021941</name>
</gene>
<accession>A0A822XSP0</accession>
<protein>
    <submittedName>
        <fullName evidence="1">Uncharacterized protein</fullName>
    </submittedName>
</protein>